<dbReference type="InterPro" id="IPR019080">
    <property type="entry name" value="YqaJ_viral_recombinase"/>
</dbReference>
<proteinExistence type="predicted"/>
<dbReference type="Pfam" id="PF09588">
    <property type="entry name" value="YqaJ"/>
    <property type="match status" value="1"/>
</dbReference>
<dbReference type="InterPro" id="IPR011335">
    <property type="entry name" value="Restrct_endonuc-II-like"/>
</dbReference>
<reference evidence="3 4" key="1">
    <citation type="journal article" date="2019" name="Front. Microbiol.">
        <title>Thermoanaerosceptrum fracticalcis gen. nov. sp. nov., a Novel Fumarate-Fermenting Microorganism From a Deep Fractured Carbonate Aquifer of the US Great Basin.</title>
        <authorList>
            <person name="Hamilton-Brehm S.D."/>
            <person name="Stewart L.E."/>
            <person name="Zavarin M."/>
            <person name="Caldwell M."/>
            <person name="Lawson P.A."/>
            <person name="Onstott T.C."/>
            <person name="Grzymski J."/>
            <person name="Neveux I."/>
            <person name="Lollar B.S."/>
            <person name="Russell C.E."/>
            <person name="Moser D.P."/>
        </authorList>
    </citation>
    <scope>NUCLEOTIDE SEQUENCE [LARGE SCALE GENOMIC DNA]</scope>
    <source>
        <strain evidence="3 4">DRI-13</strain>
    </source>
</reference>
<feature type="domain" description="YqaJ viral recombinase" evidence="2">
    <location>
        <begin position="16"/>
        <end position="166"/>
    </location>
</feature>
<evidence type="ECO:0000313" key="4">
    <source>
        <dbReference type="Proteomes" id="UP000515847"/>
    </source>
</evidence>
<name>A0A7G6E441_THEFR</name>
<evidence type="ECO:0000259" key="2">
    <source>
        <dbReference type="Pfam" id="PF09588"/>
    </source>
</evidence>
<dbReference type="PANTHER" id="PTHR46609:SF6">
    <property type="entry name" value="EXONUCLEASE, PHAGE-TYPE_RECB, C-TERMINAL DOMAIN-CONTAINING PROTEIN-RELATED"/>
    <property type="match status" value="1"/>
</dbReference>
<dbReference type="NCBIfam" id="TIGR03033">
    <property type="entry name" value="phage_rel_nuc"/>
    <property type="match status" value="1"/>
</dbReference>
<sequence length="339" mass="38799">MSAIRIYNTLDMTKEQWLKARQEGIGASDIGAIAGLSKWRSAISVYFEKTSKVEEKEESIRLELGKYLEPFVRDKAEGELQKRLGRSVKIIRQNAIFGNTDLPEWARTQIDFKIIDPENPLGDGLLEVKTADRLLAGEWEEGEDGKDGKVPDDYFCQCQWEMGVMGLKYCWLVCLVGGYKLVYVYIPFDEQFFTVLLEIAENFWKNHVLAKEVPPPDGSEATNAVIKKLYPQENAGESVDMSDLYGLLEARAQVVEQLSLLEKQKEKMDQEIKLRIAAAEKGYTAEIDGHYYEVSYKTQKGRRSIDFDEFAKKEPVLYNQWVTQPTIRVLRITKKKGGK</sequence>
<protein>
    <recommendedName>
        <fullName evidence="2">YqaJ viral recombinase domain-containing protein</fullName>
    </recommendedName>
</protein>
<dbReference type="GO" id="GO:0016787">
    <property type="term" value="F:hydrolase activity"/>
    <property type="evidence" value="ECO:0007669"/>
    <property type="project" value="UniProtKB-KW"/>
</dbReference>
<dbReference type="PANTHER" id="PTHR46609">
    <property type="entry name" value="EXONUCLEASE, PHAGE-TYPE/RECB, C-TERMINAL DOMAIN-CONTAINING PROTEIN"/>
    <property type="match status" value="1"/>
</dbReference>
<keyword evidence="4" id="KW-1185">Reference proteome</keyword>
<dbReference type="OrthoDB" id="46225at2"/>
<keyword evidence="1" id="KW-0378">Hydrolase</keyword>
<dbReference type="SUPFAM" id="SSF52980">
    <property type="entry name" value="Restriction endonuclease-like"/>
    <property type="match status" value="1"/>
</dbReference>
<dbReference type="KEGG" id="tfr:BR63_11305"/>
<dbReference type="InterPro" id="IPR011604">
    <property type="entry name" value="PDDEXK-like_dom_sf"/>
</dbReference>
<dbReference type="InterPro" id="IPR051703">
    <property type="entry name" value="NF-kappa-B_Signaling_Reg"/>
</dbReference>
<organism evidence="3 4">
    <name type="scientific">Thermanaerosceptrum fracticalcis</name>
    <dbReference type="NCBI Taxonomy" id="1712410"/>
    <lineage>
        <taxon>Bacteria</taxon>
        <taxon>Bacillati</taxon>
        <taxon>Bacillota</taxon>
        <taxon>Clostridia</taxon>
        <taxon>Eubacteriales</taxon>
        <taxon>Peptococcaceae</taxon>
        <taxon>Thermanaerosceptrum</taxon>
    </lineage>
</organism>
<dbReference type="RefSeq" id="WP_034420283.1">
    <property type="nucleotide sequence ID" value="NZ_CP045798.1"/>
</dbReference>
<dbReference type="Gene3D" id="3.90.320.10">
    <property type="match status" value="1"/>
</dbReference>
<gene>
    <name evidence="3" type="ORF">BR63_11305</name>
</gene>
<dbReference type="AlphaFoldDB" id="A0A7G6E441"/>
<evidence type="ECO:0000256" key="1">
    <source>
        <dbReference type="ARBA" id="ARBA00022801"/>
    </source>
</evidence>
<evidence type="ECO:0000313" key="3">
    <source>
        <dbReference type="EMBL" id="QNB46845.1"/>
    </source>
</evidence>
<accession>A0A7G6E441</accession>
<dbReference type="Proteomes" id="UP000515847">
    <property type="component" value="Chromosome"/>
</dbReference>
<dbReference type="InterPro" id="IPR017482">
    <property type="entry name" value="Lambda-type_endonuclease"/>
</dbReference>
<dbReference type="EMBL" id="CP045798">
    <property type="protein sequence ID" value="QNB46845.1"/>
    <property type="molecule type" value="Genomic_DNA"/>
</dbReference>